<gene>
    <name evidence="1" type="ORF">G7Y31_04775</name>
</gene>
<name>A0A7T0KG79_9CORY</name>
<protein>
    <submittedName>
        <fullName evidence="1">DUF3024 domain-containing protein</fullName>
    </submittedName>
</protein>
<accession>A0A7T0KG79</accession>
<evidence type="ECO:0000313" key="1">
    <source>
        <dbReference type="EMBL" id="QPK80009.1"/>
    </source>
</evidence>
<dbReference type="RefSeq" id="WP_165009105.1">
    <property type="nucleotide sequence ID" value="NZ_CP064954.1"/>
</dbReference>
<proteinExistence type="predicted"/>
<reference evidence="1 2" key="1">
    <citation type="submission" date="2020-11" db="EMBL/GenBank/DDBJ databases">
        <title>Corynebacterium sp. ZJ-599.</title>
        <authorList>
            <person name="Zhou J."/>
        </authorList>
    </citation>
    <scope>NUCLEOTIDE SEQUENCE [LARGE SCALE GENOMIC DNA]</scope>
    <source>
        <strain evidence="1 2">ZJ-599</strain>
    </source>
</reference>
<dbReference type="AlphaFoldDB" id="A0A7T0KG79"/>
<keyword evidence="2" id="KW-1185">Reference proteome</keyword>
<dbReference type="Pfam" id="PF11225">
    <property type="entry name" value="DUF3024"/>
    <property type="match status" value="1"/>
</dbReference>
<evidence type="ECO:0000313" key="2">
    <source>
        <dbReference type="Proteomes" id="UP000594681"/>
    </source>
</evidence>
<sequence length="110" mass="13224">MAISELDVARIKRWCKKKVPEHLWDQVKLEADVTNRHVTIVEVRPPWDGEGDPTRFPIARLRYTATTRLWSLYWRDRNLKFHEYDYFPPTQDVQSILDYLDNTDDPIFFG</sequence>
<organism evidence="1 2">
    <name type="scientific">Corynebacterium lizhenjunii</name>
    <dbReference type="NCBI Taxonomy" id="2709394"/>
    <lineage>
        <taxon>Bacteria</taxon>
        <taxon>Bacillati</taxon>
        <taxon>Actinomycetota</taxon>
        <taxon>Actinomycetes</taxon>
        <taxon>Mycobacteriales</taxon>
        <taxon>Corynebacteriaceae</taxon>
        <taxon>Corynebacterium</taxon>
    </lineage>
</organism>
<dbReference type="Proteomes" id="UP000594681">
    <property type="component" value="Chromosome"/>
</dbReference>
<dbReference type="KEGG" id="cliz:G7Y31_04775"/>
<dbReference type="InterPro" id="IPR021388">
    <property type="entry name" value="DUF3024"/>
</dbReference>
<dbReference type="EMBL" id="CP064954">
    <property type="protein sequence ID" value="QPK80009.1"/>
    <property type="molecule type" value="Genomic_DNA"/>
</dbReference>